<organism evidence="1 2">
    <name type="scientific">Oikeobacillus pervagus</name>
    <dbReference type="NCBI Taxonomy" id="1325931"/>
    <lineage>
        <taxon>Bacteria</taxon>
        <taxon>Bacillati</taxon>
        <taxon>Bacillota</taxon>
        <taxon>Bacilli</taxon>
        <taxon>Bacillales</taxon>
        <taxon>Bacillaceae</taxon>
        <taxon>Oikeobacillus</taxon>
    </lineage>
</organism>
<dbReference type="EMBL" id="JAUSUC010000046">
    <property type="protein sequence ID" value="MDQ0216380.1"/>
    <property type="molecule type" value="Genomic_DNA"/>
</dbReference>
<proteinExistence type="predicted"/>
<dbReference type="RefSeq" id="WP_307258394.1">
    <property type="nucleotide sequence ID" value="NZ_JAUSUC010000046.1"/>
</dbReference>
<dbReference type="Proteomes" id="UP001237207">
    <property type="component" value="Unassembled WGS sequence"/>
</dbReference>
<evidence type="ECO:0000313" key="2">
    <source>
        <dbReference type="Proteomes" id="UP001237207"/>
    </source>
</evidence>
<protein>
    <submittedName>
        <fullName evidence="1">Uncharacterized protein</fullName>
    </submittedName>
</protein>
<accession>A0AAJ1T863</accession>
<comment type="caution">
    <text evidence="1">The sequence shown here is derived from an EMBL/GenBank/DDBJ whole genome shotgun (WGS) entry which is preliminary data.</text>
</comment>
<name>A0AAJ1T863_9BACI</name>
<keyword evidence="2" id="KW-1185">Reference proteome</keyword>
<dbReference type="AlphaFoldDB" id="A0AAJ1T863"/>
<sequence>MKLFFQSLRKKSWRKSANTHSAIQELTDDEMKLIQGASKDQNESLYHSYALATEQKRMFP</sequence>
<gene>
    <name evidence="1" type="ORF">J2S13_002838</name>
</gene>
<reference evidence="1" key="1">
    <citation type="submission" date="2023-07" db="EMBL/GenBank/DDBJ databases">
        <title>Genomic Encyclopedia of Type Strains, Phase IV (KMG-IV): sequencing the most valuable type-strain genomes for metagenomic binning, comparative biology and taxonomic classification.</title>
        <authorList>
            <person name="Goeker M."/>
        </authorList>
    </citation>
    <scope>NUCLEOTIDE SEQUENCE</scope>
    <source>
        <strain evidence="1">DSM 23947</strain>
    </source>
</reference>
<evidence type="ECO:0000313" key="1">
    <source>
        <dbReference type="EMBL" id="MDQ0216380.1"/>
    </source>
</evidence>